<dbReference type="EMBL" id="AJWJ01000462">
    <property type="protein sequence ID" value="KAF2070660.1"/>
    <property type="molecule type" value="Genomic_DNA"/>
</dbReference>
<accession>A0A8J4PME9</accession>
<name>A0A8J4PME9_9MYCE</name>
<proteinExistence type="predicted"/>
<reference evidence="2" key="1">
    <citation type="submission" date="2020-01" db="EMBL/GenBank/DDBJ databases">
        <title>Development of genomics and gene disruption for Polysphondylium violaceum indicates a role for the polyketide synthase stlB in stalk morphogenesis.</title>
        <authorList>
            <person name="Narita B."/>
            <person name="Kawabe Y."/>
            <person name="Kin K."/>
            <person name="Saito T."/>
            <person name="Gibbs R."/>
            <person name="Kuspa A."/>
            <person name="Muzny D."/>
            <person name="Queller D."/>
            <person name="Richards S."/>
            <person name="Strassman J."/>
            <person name="Sucgang R."/>
            <person name="Worley K."/>
            <person name="Schaap P."/>
        </authorList>
    </citation>
    <scope>NUCLEOTIDE SEQUENCE</scope>
    <source>
        <strain evidence="2">QSvi11</strain>
    </source>
</reference>
<dbReference type="PANTHER" id="PTHR32134:SF92">
    <property type="entry name" value="FNIP REPEAT-CONTAINING PROTEIN"/>
    <property type="match status" value="1"/>
</dbReference>
<dbReference type="Proteomes" id="UP000695562">
    <property type="component" value="Unassembled WGS sequence"/>
</dbReference>
<dbReference type="InterPro" id="IPR051251">
    <property type="entry name" value="STK_FNIP-Repeat"/>
</dbReference>
<dbReference type="PANTHER" id="PTHR32134">
    <property type="entry name" value="FNIP REPEAT-CONTAINING PROTEIN"/>
    <property type="match status" value="1"/>
</dbReference>
<evidence type="ECO:0008006" key="4">
    <source>
        <dbReference type="Google" id="ProtNLM"/>
    </source>
</evidence>
<evidence type="ECO:0000256" key="1">
    <source>
        <dbReference type="ARBA" id="ARBA00022737"/>
    </source>
</evidence>
<organism evidence="2 3">
    <name type="scientific">Polysphondylium violaceum</name>
    <dbReference type="NCBI Taxonomy" id="133409"/>
    <lineage>
        <taxon>Eukaryota</taxon>
        <taxon>Amoebozoa</taxon>
        <taxon>Evosea</taxon>
        <taxon>Eumycetozoa</taxon>
        <taxon>Dictyostelia</taxon>
        <taxon>Dictyosteliales</taxon>
        <taxon>Dictyosteliaceae</taxon>
        <taxon>Polysphondylium</taxon>
    </lineage>
</organism>
<dbReference type="InterPro" id="IPR008615">
    <property type="entry name" value="FNIP"/>
</dbReference>
<keyword evidence="1" id="KW-0677">Repeat</keyword>
<dbReference type="AlphaFoldDB" id="A0A8J4PME9"/>
<sequence>MTHNTTSTTTTSASTCISNDNNGPIINGDLLWNTPSIYDDLNLDDVFTYRLKPEDFDDFKIPDNISIRKLQIVVFEDDLIGELHMPLIPPTITDLDIHLSFDYKQGYDYSSVVKMIKQLQIPTSVVCLTISNESMITGIDNVLLSIVETDKTTTKKRKIADDSNSNREKEDVYDYFIPSSVTKLNVPWVSKEMESYIPPTVTHLVFHIEKSSFNIPNTVKHVEIVKQNASPKLQRVPYFAKFPKEIETLTTGDYFKVSKIPLIRFRFNLDYLRNYLYSDTEFRTAFEKISKPSLKKESIFIDYDLKSGDGAKVFIDANSQSFEGSIPSATKNFYYEKKRYQYGSLPLTMNKGLQYFILNCSGGDVDLSKLELPQTLEYFLIKGGMFKYGMDFSSHIPPSVSHLEITLNDCFGFNGFIPTSVRYLKINNPTNKSKYEVASIRIPSTLIHLSIDEEYRDRVKVIPIEDYDRNNSNSIHLNQFLKTSITKLDLTSYPNNYIPPYSLPANLDEIIFGNISQPIEKGLIPATVKRITFNSWDLRFNNINFEYLPNHLSYFKFSSRHLGYSERCSNLDELMSILFAKSKFGQVISIKRNQYALSIKVKDLELYLVNNTTTKLDFAKFTIFNLFFSSFPPTEKFSFFNYSERPQPFFKIVSQSPTHLSLLGPQKINPSLLPKDTTDLTIPFETNEQFLMLPKEAIEIQDSNNNNRHSFSEPFQEVKDLFLCIWRNTYLRTNILDQLLNPSRKLVQDCLCYLRSTLFISRDYELPKKISKYVFKIHLARRSLSSWSSPFKTSILKRLDIKYHVYEKSKPIPMGTTHIIWPLNETIMPGVLPDSVYSITFGNDYNQPLLANVFDNVFDLHFGKSFTVDIKEIALPPKLKYLTLGELYNHPIQPNTLPPTLKHIGFHSLDQDSDLLNSLKHLPPSVDHLLLLEQKYYKLKDLTMIPPWIKYIKFSNAFYRYPSYKLVLPSTVKCVLTSKFPDDMISQQNGDNNPTTPSSSHLTSTIIPPVLVGKLKSSINVHLVVGKFLHANSLVDNVKSIRISTDFVLIPGCLPKSLECLEFHERYNQPIVDGVLPPNLKKLVFGILFNQPVSHILPKKLEELEFGEQFEQQLSLSCMSPVLKKLTFKAGYYHEHLIDWIPSSVTDLTLGHTTSSAFDYLLPVEKVPTHITKLTLGDNQYIKCPSLIPTHIKHIRIGPCQEYDQVPHTIESLALSKHHDYLLHLIFEKNK</sequence>
<evidence type="ECO:0000313" key="3">
    <source>
        <dbReference type="Proteomes" id="UP000695562"/>
    </source>
</evidence>
<keyword evidence="3" id="KW-1185">Reference proteome</keyword>
<evidence type="ECO:0000313" key="2">
    <source>
        <dbReference type="EMBL" id="KAF2070660.1"/>
    </source>
</evidence>
<comment type="caution">
    <text evidence="2">The sequence shown here is derived from an EMBL/GenBank/DDBJ whole genome shotgun (WGS) entry which is preliminary data.</text>
</comment>
<protein>
    <recommendedName>
        <fullName evidence="4">FNIP repeat-containing protein</fullName>
    </recommendedName>
</protein>
<gene>
    <name evidence="2" type="ORF">CYY_008023</name>
</gene>
<dbReference type="Pfam" id="PF05725">
    <property type="entry name" value="FNIP"/>
    <property type="match status" value="4"/>
</dbReference>